<feature type="region of interest" description="Disordered" evidence="1">
    <location>
        <begin position="184"/>
        <end position="225"/>
    </location>
</feature>
<dbReference type="Proteomes" id="UP000030108">
    <property type="component" value="Unassembled WGS sequence"/>
</dbReference>
<comment type="caution">
    <text evidence="2">The sequence shown here is derived from an EMBL/GenBank/DDBJ whole genome shotgun (WGS) entry which is preliminary data.</text>
</comment>
<dbReference type="EMBL" id="JATN01000323">
    <property type="protein sequence ID" value="EUC52746.1"/>
    <property type="molecule type" value="Genomic_DNA"/>
</dbReference>
<organism evidence="2 3">
    <name type="scientific">Rhizoctonia solani AG-3 Rhs1AP</name>
    <dbReference type="NCBI Taxonomy" id="1086054"/>
    <lineage>
        <taxon>Eukaryota</taxon>
        <taxon>Fungi</taxon>
        <taxon>Dikarya</taxon>
        <taxon>Basidiomycota</taxon>
        <taxon>Agaricomycotina</taxon>
        <taxon>Agaricomycetes</taxon>
        <taxon>Cantharellales</taxon>
        <taxon>Ceratobasidiaceae</taxon>
        <taxon>Rhizoctonia</taxon>
    </lineage>
</organism>
<proteinExistence type="predicted"/>
<gene>
    <name evidence="2" type="ORF">RSOL_560180</name>
</gene>
<evidence type="ECO:0000256" key="1">
    <source>
        <dbReference type="SAM" id="MobiDB-lite"/>
    </source>
</evidence>
<feature type="non-terminal residue" evidence="2">
    <location>
        <position position="300"/>
    </location>
</feature>
<accession>X8IUP6</accession>
<sequence>MLHNPITPAMANPHTTLPCTGRVPLSGPAARSKVAPVQQWESSRNDQLVPRQAGRDIYLFDSDYFSYLVDSPEHIPSPEMHNMDYFPHRVFVISRNCTGCLLSATVPVWRVELVLTRAVPVTQLYRAGQLCKSFESAHFPGMYPIHTSSTIKPHVLRSITPTLYPLRVLAPVQEQAFLGQPMTHGQSALGEATSGARSHEGEDDDTRIDIGSPEEDMDHGGLGVGGGPGIRLPPIHTLPPMAPIYTGPTTIPQDILLYGPAGVTPAPAKLLRNNVHDKLPLVPAFAPLATPLLWSTTKPS</sequence>
<feature type="compositionally biased region" description="Acidic residues" evidence="1">
    <location>
        <begin position="201"/>
        <end position="217"/>
    </location>
</feature>
<dbReference type="AlphaFoldDB" id="X8IUP6"/>
<name>X8IUP6_9AGAM</name>
<evidence type="ECO:0000313" key="3">
    <source>
        <dbReference type="Proteomes" id="UP000030108"/>
    </source>
</evidence>
<protein>
    <submittedName>
        <fullName evidence="2">Uncharacterized protein</fullName>
    </submittedName>
</protein>
<reference evidence="3" key="1">
    <citation type="journal article" date="2014" name="Genome Announc.">
        <title>Draft genome sequence of the plant-pathogenic soil fungus Rhizoctonia solani anastomosis group 3 strain Rhs1AP.</title>
        <authorList>
            <person name="Cubeta M.A."/>
            <person name="Thomas E."/>
            <person name="Dean R.A."/>
            <person name="Jabaji S."/>
            <person name="Neate S.M."/>
            <person name="Tavantzis S."/>
            <person name="Toda T."/>
            <person name="Vilgalys R."/>
            <person name="Bharathan N."/>
            <person name="Fedorova-Abrams N."/>
            <person name="Pakala S.B."/>
            <person name="Pakala S.M."/>
            <person name="Zafar N."/>
            <person name="Joardar V."/>
            <person name="Losada L."/>
            <person name="Nierman W.C."/>
        </authorList>
    </citation>
    <scope>NUCLEOTIDE SEQUENCE [LARGE SCALE GENOMIC DNA]</scope>
    <source>
        <strain evidence="3">AG-3</strain>
    </source>
</reference>
<evidence type="ECO:0000313" key="2">
    <source>
        <dbReference type="EMBL" id="EUC52746.1"/>
    </source>
</evidence>